<evidence type="ECO:0000256" key="1">
    <source>
        <dbReference type="ARBA" id="ARBA00014114"/>
    </source>
</evidence>
<evidence type="ECO:0000256" key="4">
    <source>
        <dbReference type="ARBA" id="ARBA00022552"/>
    </source>
</evidence>
<comment type="similarity">
    <text evidence="7">Belongs to the TDD superfamily. TSR3 family.</text>
</comment>
<reference evidence="10 11" key="2">
    <citation type="submission" date="2019-04" db="EMBL/GenBank/DDBJ databases">
        <authorList>
            <person name="Yang S."/>
            <person name="Wei W."/>
        </authorList>
    </citation>
    <scope>NUCLEOTIDE SEQUENCE [LARGE SCALE GENOMIC DNA]</scope>
    <source>
        <strain evidence="11">ZP60</strain>
    </source>
</reference>
<dbReference type="OMA" id="DCSWESA"/>
<dbReference type="Proteomes" id="UP000297053">
    <property type="component" value="Chromosome"/>
</dbReference>
<dbReference type="GO" id="GO:0000455">
    <property type="term" value="P:enzyme-directed rRNA pseudouridine synthesis"/>
    <property type="evidence" value="ECO:0007669"/>
    <property type="project" value="UniProtKB-UniRule"/>
</dbReference>
<dbReference type="InterPro" id="IPR007177">
    <property type="entry name" value="Tsr3_C"/>
</dbReference>
<dbReference type="GO" id="GO:0005737">
    <property type="term" value="C:cytoplasm"/>
    <property type="evidence" value="ECO:0007669"/>
    <property type="project" value="UniProtKB-SubCell"/>
</dbReference>
<evidence type="ECO:0000256" key="2">
    <source>
        <dbReference type="ARBA" id="ARBA00022490"/>
    </source>
</evidence>
<dbReference type="KEGG" id="halz:E5139_06925"/>
<dbReference type="AlphaFoldDB" id="A0A4D6KGZ0"/>
<feature type="binding site" evidence="7">
    <location>
        <position position="98"/>
    </location>
    <ligand>
        <name>S-adenosyl-L-methionine</name>
        <dbReference type="ChEBI" id="CHEBI:59789"/>
    </ligand>
</feature>
<evidence type="ECO:0000256" key="3">
    <source>
        <dbReference type="ARBA" id="ARBA00022517"/>
    </source>
</evidence>
<dbReference type="EC" id="2.5.1.157" evidence="7"/>
<feature type="binding site" evidence="7">
    <location>
        <position position="26"/>
    </location>
    <ligand>
        <name>S-adenosyl-L-methionine</name>
        <dbReference type="ChEBI" id="CHEBI:59789"/>
    </ligand>
</feature>
<dbReference type="Pfam" id="PF04034">
    <property type="entry name" value="Ribo_biogen_C"/>
    <property type="match status" value="1"/>
</dbReference>
<dbReference type="EMBL" id="CP039375">
    <property type="protein sequence ID" value="QCD65381.1"/>
    <property type="molecule type" value="Genomic_DNA"/>
</dbReference>
<evidence type="ECO:0000259" key="8">
    <source>
        <dbReference type="Pfam" id="PF04034"/>
    </source>
</evidence>
<dbReference type="GO" id="GO:1904047">
    <property type="term" value="F:S-adenosyl-L-methionine binding"/>
    <property type="evidence" value="ECO:0007669"/>
    <property type="project" value="UniProtKB-UniRule"/>
</dbReference>
<accession>A0A4D6KGZ0</accession>
<dbReference type="Pfam" id="PF04068">
    <property type="entry name" value="Fer4_RLI"/>
    <property type="match status" value="1"/>
</dbReference>
<protein>
    <recommendedName>
        <fullName evidence="1 7">16S rRNA aminocarboxypropyltransferase</fullName>
        <ecNumber evidence="7">2.5.1.157</ecNumber>
    </recommendedName>
</protein>
<sequence length="178" mass="19622">MSADGLRAAVELHVRYEGDDDPDKCSARRLAQFDETELHRATRSTPPGIVLNPFADQALSPADRAGSGSRTDRVVALDCSWETAEREAFDLEGLHRSLPFLVAGNPVNYGTAFQLNTVEAFAGALCILGERDHAERLLEHFSWGHTFLELNEEPLERYAACADSSEVVAVQDDYLAEE</sequence>
<evidence type="ECO:0000313" key="10">
    <source>
        <dbReference type="EMBL" id="QCD65381.1"/>
    </source>
</evidence>
<feature type="domain" description="16S/18S rRNA aminocarboxypropyltransferase Tsr3 C-terminal" evidence="8">
    <location>
        <begin position="49"/>
        <end position="175"/>
    </location>
</feature>
<keyword evidence="4 7" id="KW-0698">rRNA processing</keyword>
<reference evidence="10 11" key="1">
    <citation type="submission" date="2019-04" db="EMBL/GenBank/DDBJ databases">
        <title>Complete genome sequence of Arthrobacter sp. ZXY-2 associated with effective atrazine degradation and salt adaptation.</title>
        <authorList>
            <person name="Zhao X."/>
        </authorList>
    </citation>
    <scope>NUCLEOTIDE SEQUENCE [LARGE SCALE GENOMIC DNA]</scope>
    <source>
        <strain evidence="11">ZP60</strain>
    </source>
</reference>
<keyword evidence="2 7" id="KW-0963">Cytoplasm</keyword>
<evidence type="ECO:0000313" key="11">
    <source>
        <dbReference type="Proteomes" id="UP000297053"/>
    </source>
</evidence>
<dbReference type="PANTHER" id="PTHR20426:SF0">
    <property type="entry name" value="18S RRNA AMINOCARBOXYPROPYLTRANSFERASE"/>
    <property type="match status" value="1"/>
</dbReference>
<dbReference type="InterPro" id="IPR022968">
    <property type="entry name" value="Tsr3-like"/>
</dbReference>
<comment type="caution">
    <text evidence="7">Lacks conserved residue(s) required for the propagation of feature annotation.</text>
</comment>
<proteinExistence type="inferred from homology"/>
<evidence type="ECO:0000256" key="7">
    <source>
        <dbReference type="HAMAP-Rule" id="MF_01116"/>
    </source>
</evidence>
<comment type="catalytic activity">
    <reaction evidence="7">
        <text>an N(1)-methylpseudouridine in rRNA + S-adenosyl-L-methionine = N(1)-methyl-N(3)-[(3S)-3-amino-3-carboxypropyl]pseudouridine in rRNA + S-methyl-5'-thioadenosine + H(+)</text>
        <dbReference type="Rhea" id="RHEA:63296"/>
        <dbReference type="Rhea" id="RHEA-COMP:11634"/>
        <dbReference type="Rhea" id="RHEA-COMP:16310"/>
        <dbReference type="ChEBI" id="CHEBI:15378"/>
        <dbReference type="ChEBI" id="CHEBI:17509"/>
        <dbReference type="ChEBI" id="CHEBI:59789"/>
        <dbReference type="ChEBI" id="CHEBI:74890"/>
        <dbReference type="ChEBI" id="CHEBI:146234"/>
        <dbReference type="EC" id="2.5.1.157"/>
    </reaction>
</comment>
<keyword evidence="5 7" id="KW-0808">Transferase</keyword>
<feature type="binding site" evidence="7">
    <location>
        <position position="117"/>
    </location>
    <ligand>
        <name>S-adenosyl-L-methionine</name>
        <dbReference type="ChEBI" id="CHEBI:59789"/>
    </ligand>
</feature>
<comment type="function">
    <text evidence="7">Aminocarboxypropyltransferase that catalyzes the aminocarboxypropyl transfer on pseudouridine corresponding to position 914 in M.jannaschii 16S rRNA. It constitutes the last step in biosynthesis of the hypermodified N1-methyl-N3-(3-amino-3-carboxypropyl) pseudouridine (m1acp3-Psi).</text>
</comment>
<comment type="subcellular location">
    <subcellularLocation>
        <location evidence="7">Cytoplasm</location>
    </subcellularLocation>
</comment>
<keyword evidence="6 7" id="KW-0949">S-adenosyl-L-methionine</keyword>
<dbReference type="GO" id="GO:0106388">
    <property type="term" value="F:rRNA small subunit aminocarboxypropyltransferase activity"/>
    <property type="evidence" value="ECO:0007669"/>
    <property type="project" value="UniProtKB-EC"/>
</dbReference>
<keyword evidence="3 7" id="KW-0690">Ribosome biogenesis</keyword>
<organism evidence="10 11">
    <name type="scientific">Halomicrobium mukohataei</name>
    <dbReference type="NCBI Taxonomy" id="57705"/>
    <lineage>
        <taxon>Archaea</taxon>
        <taxon>Methanobacteriati</taxon>
        <taxon>Methanobacteriota</taxon>
        <taxon>Stenosarchaea group</taxon>
        <taxon>Halobacteria</taxon>
        <taxon>Halobacteriales</taxon>
        <taxon>Haloarculaceae</taxon>
        <taxon>Halomicrobium</taxon>
    </lineage>
</organism>
<dbReference type="NCBIfam" id="NF002621">
    <property type="entry name" value="PRK02287.1"/>
    <property type="match status" value="1"/>
</dbReference>
<feature type="binding site" evidence="7">
    <location>
        <position position="77"/>
    </location>
    <ligand>
        <name>S-adenosyl-L-methionine</name>
        <dbReference type="ChEBI" id="CHEBI:59789"/>
    </ligand>
</feature>
<dbReference type="InterPro" id="IPR007209">
    <property type="entry name" value="RNaseL-inhib-like_metal-bd_dom"/>
</dbReference>
<evidence type="ECO:0000256" key="5">
    <source>
        <dbReference type="ARBA" id="ARBA00022679"/>
    </source>
</evidence>
<gene>
    <name evidence="10" type="ORF">E5139_06925</name>
</gene>
<dbReference type="HAMAP" id="MF_01116">
    <property type="entry name" value="TSR3"/>
    <property type="match status" value="1"/>
</dbReference>
<dbReference type="PANTHER" id="PTHR20426">
    <property type="entry name" value="RIBOSOME BIOGENESIS PROTEIN TSR3 HOMOLOG"/>
    <property type="match status" value="1"/>
</dbReference>
<evidence type="ECO:0000256" key="6">
    <source>
        <dbReference type="ARBA" id="ARBA00022691"/>
    </source>
</evidence>
<name>A0A4D6KGZ0_9EURY</name>
<evidence type="ECO:0000259" key="9">
    <source>
        <dbReference type="Pfam" id="PF04068"/>
    </source>
</evidence>
<feature type="domain" description="RNase L inhibitor RLI-like possible metal-binding" evidence="9">
    <location>
        <begin position="11"/>
        <end position="40"/>
    </location>
</feature>